<dbReference type="Gene3D" id="1.10.10.10">
    <property type="entry name" value="Winged helix-like DNA-binding domain superfamily/Winged helix DNA-binding domain"/>
    <property type="match status" value="1"/>
</dbReference>
<dbReference type="Pfam" id="PF07848">
    <property type="entry name" value="PaaX"/>
    <property type="match status" value="1"/>
</dbReference>
<dbReference type="Pfam" id="PF20803">
    <property type="entry name" value="PaaX_M"/>
    <property type="match status" value="1"/>
</dbReference>
<reference evidence="4 5" key="1">
    <citation type="journal article" date="2010" name="Stand. Genomic Sci.">
        <title>Complete genome sequence of Conexibacter woesei type strain (ID131577).</title>
        <authorList>
            <person name="Pukall R."/>
            <person name="Lapidus A."/>
            <person name="Glavina Del Rio T."/>
            <person name="Copeland A."/>
            <person name="Tice H."/>
            <person name="Cheng J.-F."/>
            <person name="Lucas S."/>
            <person name="Chen F."/>
            <person name="Nolan M."/>
            <person name="Bruce D."/>
            <person name="Goodwin L."/>
            <person name="Pitluck S."/>
            <person name="Mavromatis K."/>
            <person name="Ivanova N."/>
            <person name="Ovchinnikova G."/>
            <person name="Pati A."/>
            <person name="Chen A."/>
            <person name="Palaniappan K."/>
            <person name="Land M."/>
            <person name="Hauser L."/>
            <person name="Chang Y.-J."/>
            <person name="Jeffries C.D."/>
            <person name="Chain P."/>
            <person name="Meincke L."/>
            <person name="Sims D."/>
            <person name="Brettin T."/>
            <person name="Detter J.C."/>
            <person name="Rohde M."/>
            <person name="Goeker M."/>
            <person name="Bristow J."/>
            <person name="Eisen J.A."/>
            <person name="Markowitz V."/>
            <person name="Kyrpides N.C."/>
            <person name="Klenk H.-P."/>
            <person name="Hugenholtz P."/>
        </authorList>
    </citation>
    <scope>NUCLEOTIDE SEQUENCE [LARGE SCALE GENOMIC DNA]</scope>
    <source>
        <strain evidence="5">DSM 14684 / CIP 108061 / JCM 11494 / NBRC 100937 / ID131577</strain>
    </source>
</reference>
<feature type="domain" description="Transcriptional repressor PaaX-like central Cas2-like" evidence="3">
    <location>
        <begin position="111"/>
        <end position="187"/>
    </location>
</feature>
<evidence type="ECO:0000259" key="1">
    <source>
        <dbReference type="Pfam" id="PF07848"/>
    </source>
</evidence>
<dbReference type="InterPro" id="IPR012906">
    <property type="entry name" value="PaaX-like_N"/>
</dbReference>
<dbReference type="InterPro" id="IPR013225">
    <property type="entry name" value="PaaX_C"/>
</dbReference>
<keyword evidence="5" id="KW-1185">Reference proteome</keyword>
<dbReference type="GO" id="GO:0006351">
    <property type="term" value="P:DNA-templated transcription"/>
    <property type="evidence" value="ECO:0007669"/>
    <property type="project" value="InterPro"/>
</dbReference>
<dbReference type="eggNOG" id="COG3327">
    <property type="taxonomic scope" value="Bacteria"/>
</dbReference>
<dbReference type="InterPro" id="IPR011965">
    <property type="entry name" value="PaaX_trns_reg"/>
</dbReference>
<dbReference type="SUPFAM" id="SSF46785">
    <property type="entry name" value="Winged helix' DNA-binding domain"/>
    <property type="match status" value="1"/>
</dbReference>
<dbReference type="InterPro" id="IPR048846">
    <property type="entry name" value="PaaX-like_central"/>
</dbReference>
<dbReference type="HOGENOM" id="CLU_067515_1_0_11"/>
<dbReference type="InterPro" id="IPR036390">
    <property type="entry name" value="WH_DNA-bd_sf"/>
</dbReference>
<dbReference type="PANTHER" id="PTHR30319">
    <property type="entry name" value="PHENYLACETIC ACID REGULATOR-RELATED TRANSCRIPTIONAL REPRESSOR"/>
    <property type="match status" value="1"/>
</dbReference>
<dbReference type="PANTHER" id="PTHR30319:SF1">
    <property type="entry name" value="TRANSCRIPTIONAL REPRESSOR PAAX"/>
    <property type="match status" value="1"/>
</dbReference>
<accession>D3F5A8</accession>
<evidence type="ECO:0000313" key="5">
    <source>
        <dbReference type="Proteomes" id="UP000008229"/>
    </source>
</evidence>
<gene>
    <name evidence="4" type="ordered locus">Cwoe_2150</name>
</gene>
<dbReference type="Pfam" id="PF08223">
    <property type="entry name" value="PaaX_C"/>
    <property type="match status" value="1"/>
</dbReference>
<dbReference type="STRING" id="469383.Cwoe_2150"/>
<feature type="domain" description="Transcriptional repressor PaaX-like N-terminal" evidence="1">
    <location>
        <begin position="24"/>
        <end position="91"/>
    </location>
</feature>
<dbReference type="Proteomes" id="UP000008229">
    <property type="component" value="Chromosome"/>
</dbReference>
<reference evidence="5" key="2">
    <citation type="submission" date="2010-01" db="EMBL/GenBank/DDBJ databases">
        <title>The complete genome of Conexibacter woesei DSM 14684.</title>
        <authorList>
            <consortium name="US DOE Joint Genome Institute (JGI-PGF)"/>
            <person name="Lucas S."/>
            <person name="Copeland A."/>
            <person name="Lapidus A."/>
            <person name="Glavina del Rio T."/>
            <person name="Dalin E."/>
            <person name="Tice H."/>
            <person name="Bruce D."/>
            <person name="Goodwin L."/>
            <person name="Pitluck S."/>
            <person name="Kyrpides N."/>
            <person name="Mavromatis K."/>
            <person name="Ivanova N."/>
            <person name="Mikhailova N."/>
            <person name="Chertkov O."/>
            <person name="Brettin T."/>
            <person name="Detter J.C."/>
            <person name="Han C."/>
            <person name="Larimer F."/>
            <person name="Land M."/>
            <person name="Hauser L."/>
            <person name="Markowitz V."/>
            <person name="Cheng J.-F."/>
            <person name="Hugenholtz P."/>
            <person name="Woyke T."/>
            <person name="Wu D."/>
            <person name="Pukall R."/>
            <person name="Steenblock K."/>
            <person name="Schneider S."/>
            <person name="Klenk H.-P."/>
            <person name="Eisen J.A."/>
        </authorList>
    </citation>
    <scope>NUCLEOTIDE SEQUENCE [LARGE SCALE GENOMIC DNA]</scope>
    <source>
        <strain evidence="5">DSM 14684 / CIP 108061 / JCM 11494 / NBRC 100937 / ID131577</strain>
    </source>
</reference>
<name>D3F5A8_CONWI</name>
<dbReference type="EMBL" id="CP001854">
    <property type="protein sequence ID" value="ADB50575.1"/>
    <property type="molecule type" value="Genomic_DNA"/>
</dbReference>
<dbReference type="PIRSF" id="PIRSF020623">
    <property type="entry name" value="PaaX"/>
    <property type="match status" value="1"/>
</dbReference>
<dbReference type="KEGG" id="cwo:Cwoe_2150"/>
<evidence type="ECO:0000313" key="4">
    <source>
        <dbReference type="EMBL" id="ADB50575.1"/>
    </source>
</evidence>
<evidence type="ECO:0000259" key="2">
    <source>
        <dbReference type="Pfam" id="PF08223"/>
    </source>
</evidence>
<sequence>MAAVAKRADASAAEALAGQSFQPQELVMTLLGSYVRSRHETVWSGGLVALLEEMGFSTGASRVALTRLVRRDLIARERSGRLIHYRITERADQVLAEGDRRIFSLGRADTLAGGWTMLWHDIPEAQRLERGRLARRLRFLGFGTLQDGLWISPHDREQEVVPLLEELGVAERAGVLVGDVAAMPGTAALVRRAWDLDALCERYRAFAVQFAPHARRRGAPRVDDREAFLVRTRIVHLFRGFPFLDPDLPDELMPDPRARRRAVDVFDAAYERLAEPAQRHFDAVTSGWQ</sequence>
<dbReference type="RefSeq" id="WP_012933626.1">
    <property type="nucleotide sequence ID" value="NC_013739.1"/>
</dbReference>
<evidence type="ECO:0000259" key="3">
    <source>
        <dbReference type="Pfam" id="PF20803"/>
    </source>
</evidence>
<dbReference type="InterPro" id="IPR036388">
    <property type="entry name" value="WH-like_DNA-bd_sf"/>
</dbReference>
<feature type="domain" description="Transcriptional repressor PaaX-like C-terminal" evidence="2">
    <location>
        <begin position="194"/>
        <end position="282"/>
    </location>
</feature>
<protein>
    <submittedName>
        <fullName evidence="4">Transcriptional regulator, PaaX family</fullName>
    </submittedName>
</protein>
<dbReference type="AlphaFoldDB" id="D3F5A8"/>
<organism evidence="4 5">
    <name type="scientific">Conexibacter woesei (strain DSM 14684 / CCUG 47730 / CIP 108061 / JCM 11494 / NBRC 100937 / ID131577)</name>
    <dbReference type="NCBI Taxonomy" id="469383"/>
    <lineage>
        <taxon>Bacteria</taxon>
        <taxon>Bacillati</taxon>
        <taxon>Actinomycetota</taxon>
        <taxon>Thermoleophilia</taxon>
        <taxon>Solirubrobacterales</taxon>
        <taxon>Conexibacteraceae</taxon>
        <taxon>Conexibacter</taxon>
    </lineage>
</organism>
<dbReference type="Gene3D" id="3.30.70.2650">
    <property type="match status" value="1"/>
</dbReference>
<proteinExistence type="predicted"/>